<keyword evidence="2" id="KW-1185">Reference proteome</keyword>
<dbReference type="Proteomes" id="UP000315471">
    <property type="component" value="Unassembled WGS sequence"/>
</dbReference>
<dbReference type="NCBIfam" id="TIGR00738">
    <property type="entry name" value="rrf2_super"/>
    <property type="match status" value="1"/>
</dbReference>
<protein>
    <submittedName>
        <fullName evidence="1">HTH-type transcriptional regulator IscR</fullName>
    </submittedName>
</protein>
<dbReference type="InterPro" id="IPR000944">
    <property type="entry name" value="Tscrpt_reg_Rrf2"/>
</dbReference>
<accession>A0A5C6E9X9</accession>
<dbReference type="EMBL" id="SJPY01000001">
    <property type="protein sequence ID" value="TWU45812.1"/>
    <property type="molecule type" value="Genomic_DNA"/>
</dbReference>
<evidence type="ECO:0000313" key="2">
    <source>
        <dbReference type="Proteomes" id="UP000315471"/>
    </source>
</evidence>
<dbReference type="Gene3D" id="1.10.10.10">
    <property type="entry name" value="Winged helix-like DNA-binding domain superfamily/Winged helix DNA-binding domain"/>
    <property type="match status" value="1"/>
</dbReference>
<dbReference type="GO" id="GO:0005829">
    <property type="term" value="C:cytosol"/>
    <property type="evidence" value="ECO:0007669"/>
    <property type="project" value="TreeGrafter"/>
</dbReference>
<dbReference type="AlphaFoldDB" id="A0A5C6E9X9"/>
<dbReference type="PROSITE" id="PS51197">
    <property type="entry name" value="HTH_RRF2_2"/>
    <property type="match status" value="1"/>
</dbReference>
<gene>
    <name evidence="1" type="primary">iscR</name>
    <name evidence="1" type="ORF">Q31b_09880</name>
</gene>
<dbReference type="PANTHER" id="PTHR33221">
    <property type="entry name" value="WINGED HELIX-TURN-HELIX TRANSCRIPTIONAL REGULATOR, RRF2 FAMILY"/>
    <property type="match status" value="1"/>
</dbReference>
<name>A0A5C6E9X9_9BACT</name>
<proteinExistence type="predicted"/>
<comment type="caution">
    <text evidence="1">The sequence shown here is derived from an EMBL/GenBank/DDBJ whole genome shotgun (WGS) entry which is preliminary data.</text>
</comment>
<dbReference type="SUPFAM" id="SSF46785">
    <property type="entry name" value="Winged helix' DNA-binding domain"/>
    <property type="match status" value="1"/>
</dbReference>
<reference evidence="1 2" key="1">
    <citation type="submission" date="2019-02" db="EMBL/GenBank/DDBJ databases">
        <title>Deep-cultivation of Planctomycetes and their phenomic and genomic characterization uncovers novel biology.</title>
        <authorList>
            <person name="Wiegand S."/>
            <person name="Jogler M."/>
            <person name="Boedeker C."/>
            <person name="Pinto D."/>
            <person name="Vollmers J."/>
            <person name="Rivas-Marin E."/>
            <person name="Kohn T."/>
            <person name="Peeters S.H."/>
            <person name="Heuer A."/>
            <person name="Rast P."/>
            <person name="Oberbeckmann S."/>
            <person name="Bunk B."/>
            <person name="Jeske O."/>
            <person name="Meyerdierks A."/>
            <person name="Storesund J.E."/>
            <person name="Kallscheuer N."/>
            <person name="Luecker S."/>
            <person name="Lage O.M."/>
            <person name="Pohl T."/>
            <person name="Merkel B.J."/>
            <person name="Hornburger P."/>
            <person name="Mueller R.-W."/>
            <person name="Bruemmer F."/>
            <person name="Labrenz M."/>
            <person name="Spormann A.M."/>
            <person name="Op Den Camp H."/>
            <person name="Overmann J."/>
            <person name="Amann R."/>
            <person name="Jetten M.S.M."/>
            <person name="Mascher T."/>
            <person name="Medema M.H."/>
            <person name="Devos D.P."/>
            <person name="Kaster A.-K."/>
            <person name="Ovreas L."/>
            <person name="Rohde M."/>
            <person name="Galperin M.Y."/>
            <person name="Jogler C."/>
        </authorList>
    </citation>
    <scope>NUCLEOTIDE SEQUENCE [LARGE SCALE GENOMIC DNA]</scope>
    <source>
        <strain evidence="1 2">Q31b</strain>
    </source>
</reference>
<organism evidence="1 2">
    <name type="scientific">Novipirellula aureliae</name>
    <dbReference type="NCBI Taxonomy" id="2527966"/>
    <lineage>
        <taxon>Bacteria</taxon>
        <taxon>Pseudomonadati</taxon>
        <taxon>Planctomycetota</taxon>
        <taxon>Planctomycetia</taxon>
        <taxon>Pirellulales</taxon>
        <taxon>Pirellulaceae</taxon>
        <taxon>Novipirellula</taxon>
    </lineage>
</organism>
<dbReference type="PANTHER" id="PTHR33221:SF13">
    <property type="entry name" value="TRANSCRIPTIONAL REGULATOR-RELATED"/>
    <property type="match status" value="1"/>
</dbReference>
<sequence length="166" mass="18100">MVYTLLTKKQLSSFLQFALPPMINQKTSQNAISAMSRLAELYAVRPTCTLSSREIAESRNLPTPIVAKILTILSRAGYVTGSPGPGGGYRLAKKPSAITLKEVMVLFERESESMCPFGPGWCGNKEPCPLHDTIVDMEKRAQKFLTKTTFAAFVKGAPSVPITSCQ</sequence>
<dbReference type="Pfam" id="PF02082">
    <property type="entry name" value="Rrf2"/>
    <property type="match status" value="1"/>
</dbReference>
<dbReference type="GO" id="GO:0003700">
    <property type="term" value="F:DNA-binding transcription factor activity"/>
    <property type="evidence" value="ECO:0007669"/>
    <property type="project" value="TreeGrafter"/>
</dbReference>
<dbReference type="InterPro" id="IPR036390">
    <property type="entry name" value="WH_DNA-bd_sf"/>
</dbReference>
<evidence type="ECO:0000313" key="1">
    <source>
        <dbReference type="EMBL" id="TWU45812.1"/>
    </source>
</evidence>
<dbReference type="InterPro" id="IPR036388">
    <property type="entry name" value="WH-like_DNA-bd_sf"/>
</dbReference>